<dbReference type="RefSeq" id="WP_125082839.1">
    <property type="nucleotide sequence ID" value="NZ_CP034248.1"/>
</dbReference>
<dbReference type="InterPro" id="IPR010994">
    <property type="entry name" value="RuvA_2-like"/>
</dbReference>
<feature type="domain" description="Helix-hairpin-helix DNA-binding motif class 1" evidence="3">
    <location>
        <begin position="188"/>
        <end position="207"/>
    </location>
</feature>
<feature type="region of interest" description="Disordered" evidence="1">
    <location>
        <begin position="104"/>
        <end position="148"/>
    </location>
</feature>
<dbReference type="NCBIfam" id="TIGR00426">
    <property type="entry name" value="competence protein ComEA helix-hairpin-helix repeat region"/>
    <property type="match status" value="1"/>
</dbReference>
<dbReference type="InterPro" id="IPR004509">
    <property type="entry name" value="Competence_ComEA_HhH"/>
</dbReference>
<proteinExistence type="predicted"/>
<protein>
    <submittedName>
        <fullName evidence="4">Helix-hairpin-helix domain-containing protein</fullName>
    </submittedName>
</protein>
<dbReference type="InterPro" id="IPR003583">
    <property type="entry name" value="Hlx-hairpin-Hlx_DNA-bd_motif"/>
</dbReference>
<feature type="transmembrane region" description="Helical" evidence="2">
    <location>
        <begin position="20"/>
        <end position="38"/>
    </location>
</feature>
<evidence type="ECO:0000256" key="1">
    <source>
        <dbReference type="SAM" id="MobiDB-lite"/>
    </source>
</evidence>
<keyword evidence="2" id="KW-0812">Transmembrane</keyword>
<sequence>MTIWTDSFEIGAMELKREYVMTAIISAVVGAGLMLLAVGGSRPAGIEGWAPLNREVAAVMGGNGVAEAAPVTVSAEGPGIAATQNDSAVNNESAAITIEPMMGQDATDSEGQKHELDAQASTASAGTAGGNEAAESSQPASERSEQDGLVSLNTANSKQLQTIPGIGEKKAQAILDYRNQHGSFKSLSDLKKVKGIGDKMFQKMKPYIKL</sequence>
<evidence type="ECO:0000259" key="3">
    <source>
        <dbReference type="SMART" id="SM00278"/>
    </source>
</evidence>
<dbReference type="SUPFAM" id="SSF47781">
    <property type="entry name" value="RuvA domain 2-like"/>
    <property type="match status" value="1"/>
</dbReference>
<dbReference type="GO" id="GO:0015628">
    <property type="term" value="P:protein secretion by the type II secretion system"/>
    <property type="evidence" value="ECO:0007669"/>
    <property type="project" value="TreeGrafter"/>
</dbReference>
<reference evidence="4 5" key="1">
    <citation type="submission" date="2018-11" db="EMBL/GenBank/DDBJ databases">
        <title>Genome sequencing of Paenibacillus lentus DSM25539(T).</title>
        <authorList>
            <person name="Kook J.-K."/>
            <person name="Park S.-N."/>
            <person name="Lim Y.K."/>
        </authorList>
    </citation>
    <scope>NUCLEOTIDE SEQUENCE [LARGE SCALE GENOMIC DNA]</scope>
    <source>
        <strain evidence="4 5">DSM 25539</strain>
    </source>
</reference>
<gene>
    <name evidence="4" type="ORF">EIM92_12060</name>
</gene>
<evidence type="ECO:0000256" key="2">
    <source>
        <dbReference type="SAM" id="Phobius"/>
    </source>
</evidence>
<dbReference type="Pfam" id="PF12836">
    <property type="entry name" value="HHH_3"/>
    <property type="match status" value="1"/>
</dbReference>
<evidence type="ECO:0000313" key="4">
    <source>
        <dbReference type="EMBL" id="AZK46793.1"/>
    </source>
</evidence>
<feature type="domain" description="Helix-hairpin-helix DNA-binding motif class 1" evidence="3">
    <location>
        <begin position="158"/>
        <end position="177"/>
    </location>
</feature>
<keyword evidence="2" id="KW-1133">Transmembrane helix</keyword>
<keyword evidence="5" id="KW-1185">Reference proteome</keyword>
<dbReference type="GO" id="GO:0003677">
    <property type="term" value="F:DNA binding"/>
    <property type="evidence" value="ECO:0007669"/>
    <property type="project" value="InterPro"/>
</dbReference>
<accession>A0A3S8RVI4</accession>
<dbReference type="EMBL" id="CP034248">
    <property type="protein sequence ID" value="AZK46793.1"/>
    <property type="molecule type" value="Genomic_DNA"/>
</dbReference>
<dbReference type="SMART" id="SM00278">
    <property type="entry name" value="HhH1"/>
    <property type="match status" value="2"/>
</dbReference>
<dbReference type="OrthoDB" id="9790239at2"/>
<dbReference type="PANTHER" id="PTHR21180">
    <property type="entry name" value="ENDONUCLEASE/EXONUCLEASE/PHOSPHATASE FAMILY DOMAIN-CONTAINING PROTEIN 1"/>
    <property type="match status" value="1"/>
</dbReference>
<organism evidence="4 5">
    <name type="scientific">Paenibacillus lentus</name>
    <dbReference type="NCBI Taxonomy" id="1338368"/>
    <lineage>
        <taxon>Bacteria</taxon>
        <taxon>Bacillati</taxon>
        <taxon>Bacillota</taxon>
        <taxon>Bacilli</taxon>
        <taxon>Bacillales</taxon>
        <taxon>Paenibacillaceae</taxon>
        <taxon>Paenibacillus</taxon>
    </lineage>
</organism>
<keyword evidence="2" id="KW-0472">Membrane</keyword>
<dbReference type="KEGG" id="plen:EIM92_12060"/>
<evidence type="ECO:0000313" key="5">
    <source>
        <dbReference type="Proteomes" id="UP000273145"/>
    </source>
</evidence>
<dbReference type="GO" id="GO:0015627">
    <property type="term" value="C:type II protein secretion system complex"/>
    <property type="evidence" value="ECO:0007669"/>
    <property type="project" value="TreeGrafter"/>
</dbReference>
<dbReference type="GO" id="GO:0006281">
    <property type="term" value="P:DNA repair"/>
    <property type="evidence" value="ECO:0007669"/>
    <property type="project" value="InterPro"/>
</dbReference>
<dbReference type="AlphaFoldDB" id="A0A3S8RVI4"/>
<name>A0A3S8RVI4_9BACL</name>
<dbReference type="Gene3D" id="1.10.150.280">
    <property type="entry name" value="AF1531-like domain"/>
    <property type="match status" value="1"/>
</dbReference>
<dbReference type="PANTHER" id="PTHR21180:SF32">
    <property type="entry name" value="ENDONUCLEASE_EXONUCLEASE_PHOSPHATASE FAMILY DOMAIN-CONTAINING PROTEIN 1"/>
    <property type="match status" value="1"/>
</dbReference>
<feature type="compositionally biased region" description="Low complexity" evidence="1">
    <location>
        <begin position="118"/>
        <end position="137"/>
    </location>
</feature>
<dbReference type="InterPro" id="IPR051675">
    <property type="entry name" value="Endo/Exo/Phosphatase_dom_1"/>
</dbReference>
<dbReference type="Proteomes" id="UP000273145">
    <property type="component" value="Chromosome"/>
</dbReference>